<proteinExistence type="predicted"/>
<protein>
    <recommendedName>
        <fullName evidence="3">G domain-containing protein</fullName>
    </recommendedName>
</protein>
<organism evidence="1 2">
    <name type="scientific">Pygocentrus nattereri</name>
    <name type="common">Red-bellied piranha</name>
    <dbReference type="NCBI Taxonomy" id="42514"/>
    <lineage>
        <taxon>Eukaryota</taxon>
        <taxon>Metazoa</taxon>
        <taxon>Chordata</taxon>
        <taxon>Craniata</taxon>
        <taxon>Vertebrata</taxon>
        <taxon>Euteleostomi</taxon>
        <taxon>Actinopterygii</taxon>
        <taxon>Neopterygii</taxon>
        <taxon>Teleostei</taxon>
        <taxon>Ostariophysi</taxon>
        <taxon>Characiformes</taxon>
        <taxon>Characoidei</taxon>
        <taxon>Pygocentrus</taxon>
    </lineage>
</organism>
<evidence type="ECO:0000313" key="2">
    <source>
        <dbReference type="Proteomes" id="UP001501920"/>
    </source>
</evidence>
<dbReference type="Ensembl" id="ENSPNAT00000003536.2">
    <property type="protein sequence ID" value="ENSPNAP00000027053.1"/>
    <property type="gene ID" value="ENSPNAG00000012477.2"/>
</dbReference>
<keyword evidence="2" id="KW-1185">Reference proteome</keyword>
<dbReference type="GO" id="GO:0006955">
    <property type="term" value="P:immune response"/>
    <property type="evidence" value="ECO:0007669"/>
    <property type="project" value="TreeGrafter"/>
</dbReference>
<dbReference type="PANTHER" id="PTHR14241:SF1">
    <property type="entry name" value="INTERFERON-INDUCED PROTEIN 44-RELATED"/>
    <property type="match status" value="1"/>
</dbReference>
<reference evidence="1" key="3">
    <citation type="submission" date="2025-09" db="UniProtKB">
        <authorList>
            <consortium name="Ensembl"/>
        </authorList>
    </citation>
    <scope>IDENTIFICATION</scope>
</reference>
<accession>A0A3B4DUB2</accession>
<reference evidence="1 2" key="1">
    <citation type="submission" date="2020-10" db="EMBL/GenBank/DDBJ databases">
        <title>Pygocentrus nattereri (red-bellied piranha) genome, fPygNat1, primary haplotype.</title>
        <authorList>
            <person name="Myers G."/>
            <person name="Meyer A."/>
            <person name="Karagic N."/>
            <person name="Pippel M."/>
            <person name="Winkler S."/>
            <person name="Tracey A."/>
            <person name="Wood J."/>
            <person name="Formenti G."/>
            <person name="Howe K."/>
            <person name="Fedrigo O."/>
            <person name="Jarvis E.D."/>
        </authorList>
    </citation>
    <scope>NUCLEOTIDE SEQUENCE [LARGE SCALE GENOMIC DNA]</scope>
</reference>
<dbReference type="Gene3D" id="3.40.50.300">
    <property type="entry name" value="P-loop containing nucleotide triphosphate hydrolases"/>
    <property type="match status" value="1"/>
</dbReference>
<dbReference type="OMA" id="QGRSTHN"/>
<dbReference type="Proteomes" id="UP001501920">
    <property type="component" value="Chromosome 12"/>
</dbReference>
<dbReference type="InterPro" id="IPR027417">
    <property type="entry name" value="P-loop_NTPase"/>
</dbReference>
<dbReference type="AlphaFoldDB" id="A0A3B4DUB2"/>
<dbReference type="GeneTree" id="ENSGT00940000160560"/>
<dbReference type="PANTHER" id="PTHR14241">
    <property type="entry name" value="INTERFERON-INDUCED PROTEIN 44"/>
    <property type="match status" value="1"/>
</dbReference>
<sequence>RPVEWRYDQKLKEFQLSTPDVNQLRILLHGPIGAGKSSFINSVNTVLQGRNTTAALANSAADVESHSFTVKFKYHRLKKDGPGSFYPFVFTDIMGLEQSMGVCTDDIKNILDGHIKNGYTFNPAGPIEKDNQYYNSSPSLKDRVHCLVSVLPAHKISLTSDKVVSKMKEVRQKARDLGIPQVTIMTMVDEVCPLVKHDLEKIYTSKKIKEKCRDGLGVPMNCIYPVKNYSEEITNYLHLDVLILVALKDIIMFANDYVEDQIYTE</sequence>
<name>A0A3B4DUB2_PYGNA</name>
<dbReference type="STRING" id="42514.ENSPNAP00000027053"/>
<evidence type="ECO:0000313" key="1">
    <source>
        <dbReference type="Ensembl" id="ENSPNAP00000027053.1"/>
    </source>
</evidence>
<dbReference type="SUPFAM" id="SSF52540">
    <property type="entry name" value="P-loop containing nucleoside triphosphate hydrolases"/>
    <property type="match status" value="1"/>
</dbReference>
<reference evidence="1" key="2">
    <citation type="submission" date="2025-08" db="UniProtKB">
        <authorList>
            <consortium name="Ensembl"/>
        </authorList>
    </citation>
    <scope>IDENTIFICATION</scope>
</reference>
<evidence type="ECO:0008006" key="3">
    <source>
        <dbReference type="Google" id="ProtNLM"/>
    </source>
</evidence>